<comment type="catalytic activity">
    <reaction evidence="10">
        <text>thymidine + phosphate = 2-deoxy-alpha-D-ribose 1-phosphate + thymine</text>
        <dbReference type="Rhea" id="RHEA:16037"/>
        <dbReference type="ChEBI" id="CHEBI:17748"/>
        <dbReference type="ChEBI" id="CHEBI:17821"/>
        <dbReference type="ChEBI" id="CHEBI:43474"/>
        <dbReference type="ChEBI" id="CHEBI:57259"/>
        <dbReference type="EC" id="2.4.2.2"/>
    </reaction>
</comment>
<dbReference type="EMBL" id="BDGJ01000024">
    <property type="protein sequence ID" value="GAW91685.1"/>
    <property type="molecule type" value="Genomic_DNA"/>
</dbReference>
<evidence type="ECO:0000256" key="7">
    <source>
        <dbReference type="ARBA" id="ARBA00022676"/>
    </source>
</evidence>
<comment type="function">
    <text evidence="2">Catalyzes phosphorolysis of the pyrimidine nucleosides uridine, thymidine and 2'-deoxyuridine with the formation of the corresponding pyrimidine base and ribose-1-phosphate.</text>
</comment>
<organism evidence="12 13">
    <name type="scientific">Calderihabitans maritimus</name>
    <dbReference type="NCBI Taxonomy" id="1246530"/>
    <lineage>
        <taxon>Bacteria</taxon>
        <taxon>Bacillati</taxon>
        <taxon>Bacillota</taxon>
        <taxon>Clostridia</taxon>
        <taxon>Neomoorellales</taxon>
        <taxon>Calderihabitantaceae</taxon>
        <taxon>Calderihabitans</taxon>
    </lineage>
</organism>
<dbReference type="RefSeq" id="WP_088553187.1">
    <property type="nucleotide sequence ID" value="NZ_BDGJ01000024.1"/>
</dbReference>
<comment type="catalytic activity">
    <reaction evidence="9">
        <text>uridine + phosphate = alpha-D-ribose 1-phosphate + uracil</text>
        <dbReference type="Rhea" id="RHEA:24388"/>
        <dbReference type="ChEBI" id="CHEBI:16704"/>
        <dbReference type="ChEBI" id="CHEBI:17568"/>
        <dbReference type="ChEBI" id="CHEBI:43474"/>
        <dbReference type="ChEBI" id="CHEBI:57720"/>
        <dbReference type="EC" id="2.4.2.2"/>
    </reaction>
</comment>
<evidence type="ECO:0000256" key="8">
    <source>
        <dbReference type="ARBA" id="ARBA00022679"/>
    </source>
</evidence>
<name>A0A1Z5HQV0_9FIRM</name>
<dbReference type="PANTHER" id="PTHR10515">
    <property type="entry name" value="THYMIDINE PHOSPHORYLASE"/>
    <property type="match status" value="1"/>
</dbReference>
<evidence type="ECO:0000256" key="9">
    <source>
        <dbReference type="ARBA" id="ARBA00048453"/>
    </source>
</evidence>
<dbReference type="InterPro" id="IPR018090">
    <property type="entry name" value="Pyrmidine_PPas_bac/euk"/>
</dbReference>
<evidence type="ECO:0000256" key="10">
    <source>
        <dbReference type="ARBA" id="ARBA00048525"/>
    </source>
</evidence>
<evidence type="ECO:0000256" key="5">
    <source>
        <dbReference type="ARBA" id="ARBA00011889"/>
    </source>
</evidence>
<evidence type="ECO:0000313" key="12">
    <source>
        <dbReference type="EMBL" id="GAW91685.1"/>
    </source>
</evidence>
<dbReference type="FunFam" id="3.40.1030.10:FF:000003">
    <property type="entry name" value="Pyrimidine-nucleoside phosphorylase"/>
    <property type="match status" value="1"/>
</dbReference>
<comment type="subunit">
    <text evidence="4">Homodimer.</text>
</comment>
<dbReference type="Pfam" id="PF07831">
    <property type="entry name" value="PYNP_C"/>
    <property type="match status" value="1"/>
</dbReference>
<keyword evidence="13" id="KW-1185">Reference proteome</keyword>
<dbReference type="Proteomes" id="UP000197032">
    <property type="component" value="Unassembled WGS sequence"/>
</dbReference>
<dbReference type="GO" id="GO:0006213">
    <property type="term" value="P:pyrimidine nucleoside metabolic process"/>
    <property type="evidence" value="ECO:0007669"/>
    <property type="project" value="InterPro"/>
</dbReference>
<dbReference type="AlphaFoldDB" id="A0A1Z5HQV0"/>
<dbReference type="SUPFAM" id="SSF52418">
    <property type="entry name" value="Nucleoside phosphorylase/phosphoribosyltransferase catalytic domain"/>
    <property type="match status" value="1"/>
</dbReference>
<gene>
    <name evidence="12" type="ORF">KKC1_08460</name>
</gene>
<dbReference type="InterPro" id="IPR013102">
    <property type="entry name" value="PYNP_C"/>
</dbReference>
<dbReference type="InterPro" id="IPR017459">
    <property type="entry name" value="Glycosyl_Trfase_fam3_N_dom"/>
</dbReference>
<evidence type="ECO:0000256" key="2">
    <source>
        <dbReference type="ARBA" id="ARBA00003877"/>
    </source>
</evidence>
<evidence type="ECO:0000256" key="3">
    <source>
        <dbReference type="ARBA" id="ARBA00006915"/>
    </source>
</evidence>
<evidence type="ECO:0000259" key="11">
    <source>
        <dbReference type="SMART" id="SM00941"/>
    </source>
</evidence>
<evidence type="ECO:0000313" key="13">
    <source>
        <dbReference type="Proteomes" id="UP000197032"/>
    </source>
</evidence>
<dbReference type="SMART" id="SM00941">
    <property type="entry name" value="PYNP_C"/>
    <property type="match status" value="1"/>
</dbReference>
<proteinExistence type="inferred from homology"/>
<dbReference type="NCBIfam" id="NF004490">
    <property type="entry name" value="PRK05820.1"/>
    <property type="match status" value="1"/>
</dbReference>
<dbReference type="GO" id="GO:0009032">
    <property type="term" value="F:thymidine phosphorylase activity"/>
    <property type="evidence" value="ECO:0007669"/>
    <property type="project" value="TreeGrafter"/>
</dbReference>
<dbReference type="NCBIfam" id="TIGR02644">
    <property type="entry name" value="Y_phosphoryl"/>
    <property type="match status" value="1"/>
</dbReference>
<dbReference type="NCBIfam" id="NF004747">
    <property type="entry name" value="PRK06078.1"/>
    <property type="match status" value="1"/>
</dbReference>
<dbReference type="InterPro" id="IPR035902">
    <property type="entry name" value="Nuc_phospho_transferase"/>
</dbReference>
<dbReference type="SUPFAM" id="SSF54680">
    <property type="entry name" value="Pyrimidine nucleoside phosphorylase C-terminal domain"/>
    <property type="match status" value="1"/>
</dbReference>
<comment type="caution">
    <text evidence="12">The sequence shown here is derived from an EMBL/GenBank/DDBJ whole genome shotgun (WGS) entry which is preliminary data.</text>
</comment>
<dbReference type="Pfam" id="PF02885">
    <property type="entry name" value="Glycos_trans_3N"/>
    <property type="match status" value="1"/>
</dbReference>
<evidence type="ECO:0000256" key="1">
    <source>
        <dbReference type="ARBA" id="ARBA00001066"/>
    </source>
</evidence>
<dbReference type="GO" id="GO:0005829">
    <property type="term" value="C:cytosol"/>
    <property type="evidence" value="ECO:0007669"/>
    <property type="project" value="TreeGrafter"/>
</dbReference>
<dbReference type="OrthoDB" id="9763887at2"/>
<dbReference type="Gene3D" id="1.20.970.10">
    <property type="entry name" value="Transferase, Pyrimidine Nucleoside Phosphorylase, Chain C"/>
    <property type="match status" value="1"/>
</dbReference>
<dbReference type="PIRSF" id="PIRSF000478">
    <property type="entry name" value="TP_PyNP"/>
    <property type="match status" value="1"/>
</dbReference>
<comment type="similarity">
    <text evidence="3">Belongs to the thymidine/pyrimidine-nucleoside phosphorylase family.</text>
</comment>
<reference evidence="13" key="1">
    <citation type="journal article" date="2017" name="Appl. Environ. Microbiol.">
        <title>Genomic analysis of Calderihabitans maritimus KKC1, a thermophilic hydrogenogenic carboxydotrophic bacterium isolated from marine sediment.</title>
        <authorList>
            <person name="Omae K."/>
            <person name="Yoneda Y."/>
            <person name="Fukuyama Y."/>
            <person name="Yoshida T."/>
            <person name="Sako Y."/>
        </authorList>
    </citation>
    <scope>NUCLEOTIDE SEQUENCE [LARGE SCALE GENOMIC DNA]</scope>
    <source>
        <strain evidence="13">KKC1</strain>
    </source>
</reference>
<dbReference type="GO" id="GO:0004645">
    <property type="term" value="F:1,4-alpha-oligoglucan phosphorylase activity"/>
    <property type="evidence" value="ECO:0007669"/>
    <property type="project" value="InterPro"/>
</dbReference>
<comment type="catalytic activity">
    <reaction evidence="1">
        <text>2'-deoxyuridine + phosphate = 2-deoxy-alpha-D-ribose 1-phosphate + uracil</text>
        <dbReference type="Rhea" id="RHEA:22824"/>
        <dbReference type="ChEBI" id="CHEBI:16450"/>
        <dbReference type="ChEBI" id="CHEBI:17568"/>
        <dbReference type="ChEBI" id="CHEBI:43474"/>
        <dbReference type="ChEBI" id="CHEBI:57259"/>
        <dbReference type="EC" id="2.4.2.2"/>
    </reaction>
</comment>
<feature type="domain" description="Pyrimidine nucleoside phosphorylase C-terminal" evidence="11">
    <location>
        <begin position="345"/>
        <end position="419"/>
    </location>
</feature>
<sequence>MRAYDVILKKRNGGELTSEEIGFMVNGYVEDRIPDYQMSALAMAIYFQGLNERETTDLTRFMVESGDQVDLSGIQGFKADKHSTGGVGDKTTLVLAPLVAAAGVKVAKMSGRGLGHTGGTLDKLQSIPGFSVEFTPQEFVDIVNRVGVAVVGQTGNLVPADKKLYALRDVTATVDSLPLIASSVMSKKIAAGADAILLDVKVGSGAFMKRLEDAVALARLMVNIGSRLGRNTRAVITNMDQPLGRSVGNALEVREAIETLQGRGPEDLTELCLILGGHMLHQAGRCKVPEEGKKYLEKLLDRGDGLAKLKEMIAAQKGLPEVVHNLELLPQAPCQEEFRSPAEGVVEKINAEAVGLAAMILGAGRETKESSIDLSAGIVLHKKVGDAVAKDEVLAVLHSSERWRIEAAREKLREAYIISNQEVKPQPLIYEVISEEN</sequence>
<dbReference type="Gene3D" id="3.90.1170.30">
    <property type="entry name" value="Pyrimidine nucleoside phosphorylase-like, C-terminal domain"/>
    <property type="match status" value="1"/>
</dbReference>
<dbReference type="Gene3D" id="3.40.1030.10">
    <property type="entry name" value="Nucleoside phosphorylase/phosphoribosyltransferase catalytic domain"/>
    <property type="match status" value="1"/>
</dbReference>
<dbReference type="EC" id="2.4.2.2" evidence="5"/>
<dbReference type="InterPro" id="IPR036320">
    <property type="entry name" value="Glycosyl_Trfase_fam3_N_dom_sf"/>
</dbReference>
<accession>A0A1Z5HQV0</accession>
<keyword evidence="7" id="KW-0328">Glycosyltransferase</keyword>
<dbReference type="SUPFAM" id="SSF47648">
    <property type="entry name" value="Nucleoside phosphorylase/phosphoribosyltransferase N-terminal domain"/>
    <property type="match status" value="1"/>
</dbReference>
<dbReference type="InterPro" id="IPR000053">
    <property type="entry name" value="Thymidine/pyrmidine_PPase"/>
</dbReference>
<dbReference type="PANTHER" id="PTHR10515:SF0">
    <property type="entry name" value="THYMIDINE PHOSPHORYLASE"/>
    <property type="match status" value="1"/>
</dbReference>
<dbReference type="Pfam" id="PF00591">
    <property type="entry name" value="Glycos_transf_3"/>
    <property type="match status" value="1"/>
</dbReference>
<dbReference type="InterPro" id="IPR000312">
    <property type="entry name" value="Glycosyl_Trfase_fam3"/>
</dbReference>
<dbReference type="GO" id="GO:0006206">
    <property type="term" value="P:pyrimidine nucleobase metabolic process"/>
    <property type="evidence" value="ECO:0007669"/>
    <property type="project" value="InterPro"/>
</dbReference>
<evidence type="ECO:0000256" key="6">
    <source>
        <dbReference type="ARBA" id="ARBA00014680"/>
    </source>
</evidence>
<protein>
    <recommendedName>
        <fullName evidence="6">Pyrimidine-nucleoside phosphorylase</fullName>
        <ecNumber evidence="5">2.4.2.2</ecNumber>
    </recommendedName>
</protein>
<evidence type="ECO:0000256" key="4">
    <source>
        <dbReference type="ARBA" id="ARBA00011738"/>
    </source>
</evidence>
<dbReference type="InterPro" id="IPR036566">
    <property type="entry name" value="PYNP-like_C_sf"/>
</dbReference>
<keyword evidence="8" id="KW-0808">Transferase</keyword>